<protein>
    <recommendedName>
        <fullName evidence="2">Secretion system C-terminal sorting domain-containing protein</fullName>
    </recommendedName>
</protein>
<comment type="caution">
    <text evidence="3">The sequence shown here is derived from an EMBL/GenBank/DDBJ whole genome shotgun (WGS) entry which is preliminary data.</text>
</comment>
<evidence type="ECO:0000313" key="4">
    <source>
        <dbReference type="Proteomes" id="UP000196355"/>
    </source>
</evidence>
<gene>
    <name evidence="3" type="ORF">B0E34_19045</name>
</gene>
<sequence>MKKFYITIILTILPLLIFAQGVNDNWYFGQNAGVNFSGNIPLALTDSQMYAEEATGTASDDNGKLLFYTNGVDVYNRQHQIMQNGTTIGGGLSTQQLVIVKSPANPKQYYIFTGAEIDDTNTYIAYTVVDMDLGNIGTDGHPLGLVLPDKKRIPILNTTGNKINTEAITVVMHSDHNSFWIVIPNQNNLYSYRLSGAGFNPTPVTSSLGLLNPLNETKYFGIKASPEVNFTKPFSNYISINMWYPQTEYMNRVYSFENSTGQITNHFTLNINTSKSYISEYSKNGNIFYLGQDKVYAVNLDSSISFPVFTQIFSGAPGVYFYGIQKNKYDDIYLSNFSSNYLSKINNPNNYGASSIILNSINLNGKSTYLGLPQPLFWSWAGATECIVDLALQNPEVHSNYTYSVSDYIITSGNYSTDSSNQSIIMKANNFILMAPNTSIKKGSDFLAKIAPCEILENKKENTSRTNSNQRISLNLDLRENTNNDNFVNIYPNPASDFIKIESKVKIISWEIYDISGKNILKGNQDRIDIKSLISGSYLININFEKGIRQSKKIIIK</sequence>
<organism evidence="3 4">
    <name type="scientific">Chryseobacterium mucoviscidosis</name>
    <dbReference type="NCBI Taxonomy" id="1945581"/>
    <lineage>
        <taxon>Bacteria</taxon>
        <taxon>Pseudomonadati</taxon>
        <taxon>Bacteroidota</taxon>
        <taxon>Flavobacteriia</taxon>
        <taxon>Flavobacteriales</taxon>
        <taxon>Weeksellaceae</taxon>
        <taxon>Chryseobacterium group</taxon>
        <taxon>Chryseobacterium</taxon>
    </lineage>
</organism>
<dbReference type="RefSeq" id="WP_087712060.1">
    <property type="nucleotide sequence ID" value="NZ_MVAG01000151.1"/>
</dbReference>
<feature type="domain" description="Secretion system C-terminal sorting" evidence="2">
    <location>
        <begin position="490"/>
        <end position="556"/>
    </location>
</feature>
<name>A0A202BSF1_9FLAO</name>
<proteinExistence type="predicted"/>
<dbReference type="AlphaFoldDB" id="A0A202BSF1"/>
<keyword evidence="4" id="KW-1185">Reference proteome</keyword>
<evidence type="ECO:0000259" key="2">
    <source>
        <dbReference type="Pfam" id="PF18962"/>
    </source>
</evidence>
<reference evidence="4" key="1">
    <citation type="submission" date="2017-02" db="EMBL/GenBank/DDBJ databases">
        <authorList>
            <person name="Tetz G."/>
            <person name="Tetz V."/>
        </authorList>
    </citation>
    <scope>NUCLEOTIDE SEQUENCE [LARGE SCALE GENOMIC DNA]</scope>
    <source>
        <strain evidence="4">VT16-26</strain>
    </source>
</reference>
<evidence type="ECO:0000313" key="3">
    <source>
        <dbReference type="EMBL" id="OVE54423.1"/>
    </source>
</evidence>
<keyword evidence="1" id="KW-0732">Signal</keyword>
<dbReference type="NCBIfam" id="TIGR04183">
    <property type="entry name" value="Por_Secre_tail"/>
    <property type="match status" value="1"/>
</dbReference>
<evidence type="ECO:0000256" key="1">
    <source>
        <dbReference type="ARBA" id="ARBA00022729"/>
    </source>
</evidence>
<dbReference type="InterPro" id="IPR026444">
    <property type="entry name" value="Secre_tail"/>
</dbReference>
<accession>A0A202BSF1</accession>
<dbReference type="EMBL" id="MVAG01000151">
    <property type="protein sequence ID" value="OVE54423.1"/>
    <property type="molecule type" value="Genomic_DNA"/>
</dbReference>
<dbReference type="Proteomes" id="UP000196355">
    <property type="component" value="Unassembled WGS sequence"/>
</dbReference>
<dbReference type="Pfam" id="PF18962">
    <property type="entry name" value="Por_Secre_tail"/>
    <property type="match status" value="1"/>
</dbReference>